<proteinExistence type="predicted"/>
<accession>A0A5P2G4P6</accession>
<evidence type="ECO:0000313" key="1">
    <source>
        <dbReference type="EMBL" id="QES88740.1"/>
    </source>
</evidence>
<protein>
    <submittedName>
        <fullName evidence="1">Uncharacterized protein</fullName>
    </submittedName>
</protein>
<gene>
    <name evidence="1" type="ORF">E0W69_008780</name>
</gene>
<sequence length="128" mass="14657">MGEISDKTKFCIDLDGLFTTEATTFLMTGPSLLYLLGFLNSKISEHLFSKIGTTTGVGTVRWKKYTIEQLKVPVISKNRQNEYESIVRQIVKLQFKEKDIAMLVLKIDNMIYQDLQLTIEEIGFIESL</sequence>
<dbReference type="RefSeq" id="WP_131329706.1">
    <property type="nucleotide sequence ID" value="NZ_CP044016.1"/>
</dbReference>
<dbReference type="KEGG" id="arac:E0W69_008780"/>
<name>A0A5P2G4P6_9BACT</name>
<dbReference type="EMBL" id="CP044016">
    <property type="protein sequence ID" value="QES88740.1"/>
    <property type="molecule type" value="Genomic_DNA"/>
</dbReference>
<dbReference type="Proteomes" id="UP000292424">
    <property type="component" value="Chromosome"/>
</dbReference>
<reference evidence="1 2" key="1">
    <citation type="submission" date="2019-09" db="EMBL/GenBank/DDBJ databases">
        <title>Complete genome sequence of Arachidicoccus sp. B3-10 isolated from apple orchard soil.</title>
        <authorList>
            <person name="Kim H.S."/>
            <person name="Han K.-I."/>
            <person name="Suh M.K."/>
            <person name="Lee K.C."/>
            <person name="Eom M.K."/>
            <person name="Kim J.-S."/>
            <person name="Kang S.W."/>
            <person name="Sin Y."/>
            <person name="Lee J.-S."/>
        </authorList>
    </citation>
    <scope>NUCLEOTIDE SEQUENCE [LARGE SCALE GENOMIC DNA]</scope>
    <source>
        <strain evidence="1 2">B3-10</strain>
    </source>
</reference>
<evidence type="ECO:0000313" key="2">
    <source>
        <dbReference type="Proteomes" id="UP000292424"/>
    </source>
</evidence>
<keyword evidence="2" id="KW-1185">Reference proteome</keyword>
<organism evidence="1 2">
    <name type="scientific">Rhizosphaericola mali</name>
    <dbReference type="NCBI Taxonomy" id="2545455"/>
    <lineage>
        <taxon>Bacteria</taxon>
        <taxon>Pseudomonadati</taxon>
        <taxon>Bacteroidota</taxon>
        <taxon>Chitinophagia</taxon>
        <taxon>Chitinophagales</taxon>
        <taxon>Chitinophagaceae</taxon>
        <taxon>Rhizosphaericola</taxon>
    </lineage>
</organism>
<dbReference type="AlphaFoldDB" id="A0A5P2G4P6"/>
<dbReference type="OrthoDB" id="32195at2"/>